<proteinExistence type="predicted"/>
<dbReference type="AlphaFoldDB" id="U4LG32"/>
<organism evidence="2 3">
    <name type="scientific">Pyronema omphalodes (strain CBS 100304)</name>
    <name type="common">Pyronema confluens</name>
    <dbReference type="NCBI Taxonomy" id="1076935"/>
    <lineage>
        <taxon>Eukaryota</taxon>
        <taxon>Fungi</taxon>
        <taxon>Dikarya</taxon>
        <taxon>Ascomycota</taxon>
        <taxon>Pezizomycotina</taxon>
        <taxon>Pezizomycetes</taxon>
        <taxon>Pezizales</taxon>
        <taxon>Pyronemataceae</taxon>
        <taxon>Pyronema</taxon>
    </lineage>
</organism>
<evidence type="ECO:0000256" key="1">
    <source>
        <dbReference type="SAM" id="MobiDB-lite"/>
    </source>
</evidence>
<feature type="compositionally biased region" description="Basic and acidic residues" evidence="1">
    <location>
        <begin position="35"/>
        <end position="48"/>
    </location>
</feature>
<dbReference type="EMBL" id="HF935441">
    <property type="protein sequence ID" value="CCX30502.1"/>
    <property type="molecule type" value="Genomic_DNA"/>
</dbReference>
<evidence type="ECO:0000313" key="3">
    <source>
        <dbReference type="Proteomes" id="UP000018144"/>
    </source>
</evidence>
<accession>U4LG32</accession>
<keyword evidence="3" id="KW-1185">Reference proteome</keyword>
<evidence type="ECO:0000313" key="2">
    <source>
        <dbReference type="EMBL" id="CCX30502.1"/>
    </source>
</evidence>
<protein>
    <submittedName>
        <fullName evidence="2">Uncharacterized protein</fullName>
    </submittedName>
</protein>
<reference evidence="2 3" key="1">
    <citation type="journal article" date="2013" name="PLoS Genet.">
        <title>The genome and development-dependent transcriptomes of Pyronema confluens: a window into fungal evolution.</title>
        <authorList>
            <person name="Traeger S."/>
            <person name="Altegoer F."/>
            <person name="Freitag M."/>
            <person name="Gabaldon T."/>
            <person name="Kempken F."/>
            <person name="Kumar A."/>
            <person name="Marcet-Houben M."/>
            <person name="Poggeler S."/>
            <person name="Stajich J.E."/>
            <person name="Nowrousian M."/>
        </authorList>
    </citation>
    <scope>NUCLEOTIDE SEQUENCE [LARGE SCALE GENOMIC DNA]</scope>
    <source>
        <strain evidence="3">CBS 100304</strain>
        <tissue evidence="2">Vegetative mycelium</tissue>
    </source>
</reference>
<gene>
    <name evidence="2" type="ORF">PCON_08701</name>
</gene>
<sequence length="72" mass="8006">MGKLLVSVCLYKATAVLQGTVVRITRPLDPMLEPANRHHEPEERHKDSSSAAGNALYSVRYFTNAGLHHHRG</sequence>
<name>U4LG32_PYROM</name>
<dbReference type="Proteomes" id="UP000018144">
    <property type="component" value="Unassembled WGS sequence"/>
</dbReference>
<feature type="region of interest" description="Disordered" evidence="1">
    <location>
        <begin position="32"/>
        <end position="52"/>
    </location>
</feature>